<dbReference type="EMBL" id="FQYR01000003">
    <property type="protein sequence ID" value="SHJ46058.1"/>
    <property type="molecule type" value="Genomic_DNA"/>
</dbReference>
<dbReference type="PANTHER" id="PTHR13748">
    <property type="entry name" value="COBW-RELATED"/>
    <property type="match status" value="1"/>
</dbReference>
<evidence type="ECO:0000256" key="2">
    <source>
        <dbReference type="ARBA" id="ARBA00022801"/>
    </source>
</evidence>
<sequence>MILPRIPEFKACQPVVFLTGFLGVGKTTLLRHLLTVLKESGTRSDVILNDYADASIDCATLEDLADNLEPLGAACACCEGMDYLLELSDKAKESDASILFVELNGTADPVPVLEAFTLLEGKLNLHPRWQVCVIDVRKFGGHRAYEDIERMQLQTASHIYLTHVDEVDSVAEVLKKVRKVNPSAPVVLRDELVAQVKQLIEKSGPRMMNSDAPAADSAKLLAHEDEKHHLTHEFTSCHILLPKEAEESAILRWLGDLPEGVIRAKALMRVRGQDDCRYLYERIGGEIPPKPYRVNFNSSVANSVILIGPDLNPDHLLQITEKYLR</sequence>
<dbReference type="Pfam" id="PF07683">
    <property type="entry name" value="CobW_C"/>
    <property type="match status" value="1"/>
</dbReference>
<organism evidence="9 10">
    <name type="scientific">Rubritalea squalenifaciens DSM 18772</name>
    <dbReference type="NCBI Taxonomy" id="1123071"/>
    <lineage>
        <taxon>Bacteria</taxon>
        <taxon>Pseudomonadati</taxon>
        <taxon>Verrucomicrobiota</taxon>
        <taxon>Verrucomicrobiia</taxon>
        <taxon>Verrucomicrobiales</taxon>
        <taxon>Rubritaleaceae</taxon>
        <taxon>Rubritalea</taxon>
    </lineage>
</organism>
<dbReference type="InterPro" id="IPR051316">
    <property type="entry name" value="Zinc-reg_GTPase_activator"/>
</dbReference>
<feature type="domain" description="CobW/HypB/UreG nucleotide-binding" evidence="7">
    <location>
        <begin position="14"/>
        <end position="187"/>
    </location>
</feature>
<dbReference type="STRING" id="1123071.SAMN02745181_2122"/>
<dbReference type="InterPro" id="IPR011629">
    <property type="entry name" value="CobW-like_C"/>
</dbReference>
<dbReference type="RefSeq" id="WP_143183684.1">
    <property type="nucleotide sequence ID" value="NZ_FQYR01000003.1"/>
</dbReference>
<proteinExistence type="inferred from homology"/>
<dbReference type="InterPro" id="IPR003495">
    <property type="entry name" value="CobW/HypB/UreG_nucleotide-bd"/>
</dbReference>
<keyword evidence="1" id="KW-0547">Nucleotide-binding</keyword>
<comment type="function">
    <text evidence="5">Zinc chaperone that directly transfers zinc cofactor to target proteins, thereby activating them. Zinc is transferred from the CXCC motif in the GTPase domain to the zinc binding site in target proteins in a process requiring GTP hydrolysis.</text>
</comment>
<dbReference type="InterPro" id="IPR027417">
    <property type="entry name" value="P-loop_NTPase"/>
</dbReference>
<dbReference type="GO" id="GO:0016787">
    <property type="term" value="F:hydrolase activity"/>
    <property type="evidence" value="ECO:0007669"/>
    <property type="project" value="UniProtKB-KW"/>
</dbReference>
<accession>A0A1M6JH54</accession>
<evidence type="ECO:0000256" key="3">
    <source>
        <dbReference type="ARBA" id="ARBA00023186"/>
    </source>
</evidence>
<reference evidence="9 10" key="1">
    <citation type="submission" date="2016-11" db="EMBL/GenBank/DDBJ databases">
        <authorList>
            <person name="Jaros S."/>
            <person name="Januszkiewicz K."/>
            <person name="Wedrychowicz H."/>
        </authorList>
    </citation>
    <scope>NUCLEOTIDE SEQUENCE [LARGE SCALE GENOMIC DNA]</scope>
    <source>
        <strain evidence="9 10">DSM 18772</strain>
    </source>
</reference>
<gene>
    <name evidence="9" type="ORF">SAMN02745181_2122</name>
</gene>
<dbReference type="OrthoDB" id="9808822at2"/>
<name>A0A1M6JH54_9BACT</name>
<dbReference type="PANTHER" id="PTHR13748:SF62">
    <property type="entry name" value="COBW DOMAIN-CONTAINING PROTEIN"/>
    <property type="match status" value="1"/>
</dbReference>
<dbReference type="FunCoup" id="A0A1M6JH54">
    <property type="interactions" value="389"/>
</dbReference>
<evidence type="ECO:0000256" key="6">
    <source>
        <dbReference type="ARBA" id="ARBA00049117"/>
    </source>
</evidence>
<keyword evidence="2" id="KW-0378">Hydrolase</keyword>
<evidence type="ECO:0000256" key="1">
    <source>
        <dbReference type="ARBA" id="ARBA00022741"/>
    </source>
</evidence>
<evidence type="ECO:0000313" key="9">
    <source>
        <dbReference type="EMBL" id="SHJ46058.1"/>
    </source>
</evidence>
<evidence type="ECO:0000256" key="5">
    <source>
        <dbReference type="ARBA" id="ARBA00045658"/>
    </source>
</evidence>
<keyword evidence="10" id="KW-1185">Reference proteome</keyword>
<evidence type="ECO:0000259" key="7">
    <source>
        <dbReference type="Pfam" id="PF02492"/>
    </source>
</evidence>
<dbReference type="AlphaFoldDB" id="A0A1M6JH54"/>
<dbReference type="SUPFAM" id="SSF52540">
    <property type="entry name" value="P-loop containing nucleoside triphosphate hydrolases"/>
    <property type="match status" value="1"/>
</dbReference>
<protein>
    <submittedName>
        <fullName evidence="9">GTPase, G3E family</fullName>
    </submittedName>
</protein>
<comment type="similarity">
    <text evidence="4">Belongs to the SIMIBI class G3E GTPase family. ZNG1 subfamily.</text>
</comment>
<evidence type="ECO:0000256" key="4">
    <source>
        <dbReference type="ARBA" id="ARBA00034320"/>
    </source>
</evidence>
<evidence type="ECO:0000313" key="10">
    <source>
        <dbReference type="Proteomes" id="UP000184510"/>
    </source>
</evidence>
<evidence type="ECO:0000259" key="8">
    <source>
        <dbReference type="Pfam" id="PF07683"/>
    </source>
</evidence>
<dbReference type="GO" id="GO:0005737">
    <property type="term" value="C:cytoplasm"/>
    <property type="evidence" value="ECO:0007669"/>
    <property type="project" value="TreeGrafter"/>
</dbReference>
<dbReference type="Gene3D" id="3.40.50.300">
    <property type="entry name" value="P-loop containing nucleotide triphosphate hydrolases"/>
    <property type="match status" value="1"/>
</dbReference>
<dbReference type="InterPro" id="IPR036627">
    <property type="entry name" value="CobW-likC_sf"/>
</dbReference>
<dbReference type="Gene3D" id="3.30.1220.10">
    <property type="entry name" value="CobW-like, C-terminal domain"/>
    <property type="match status" value="1"/>
</dbReference>
<dbReference type="Pfam" id="PF02492">
    <property type="entry name" value="cobW"/>
    <property type="match status" value="1"/>
</dbReference>
<keyword evidence="3" id="KW-0143">Chaperone</keyword>
<dbReference type="SUPFAM" id="SSF90002">
    <property type="entry name" value="Hypothetical protein YjiA, C-terminal domain"/>
    <property type="match status" value="1"/>
</dbReference>
<dbReference type="GO" id="GO:0000166">
    <property type="term" value="F:nucleotide binding"/>
    <property type="evidence" value="ECO:0007669"/>
    <property type="project" value="UniProtKB-KW"/>
</dbReference>
<comment type="catalytic activity">
    <reaction evidence="6">
        <text>GTP + H2O = GDP + phosphate + H(+)</text>
        <dbReference type="Rhea" id="RHEA:19669"/>
        <dbReference type="ChEBI" id="CHEBI:15377"/>
        <dbReference type="ChEBI" id="CHEBI:15378"/>
        <dbReference type="ChEBI" id="CHEBI:37565"/>
        <dbReference type="ChEBI" id="CHEBI:43474"/>
        <dbReference type="ChEBI" id="CHEBI:58189"/>
    </reaction>
    <physiologicalReaction direction="left-to-right" evidence="6">
        <dbReference type="Rhea" id="RHEA:19670"/>
    </physiologicalReaction>
</comment>
<dbReference type="Proteomes" id="UP000184510">
    <property type="component" value="Unassembled WGS sequence"/>
</dbReference>
<feature type="domain" description="CobW C-terminal" evidence="8">
    <location>
        <begin position="236"/>
        <end position="318"/>
    </location>
</feature>
<dbReference type="InParanoid" id="A0A1M6JH54"/>